<reference evidence="2 3" key="1">
    <citation type="submission" date="2023-01" db="EMBL/GenBank/DDBJ databases">
        <title>Novel diversity within Roseofilum (Cyanobacteria; Desertifilaceae) from marine benthic mats with descriptions of four novel species.</title>
        <authorList>
            <person name="Wang Y."/>
            <person name="Berthold D.E."/>
            <person name="Hu J."/>
            <person name="Lefler F.W."/>
            <person name="Laughinghouse H.D. IV."/>
        </authorList>
    </citation>
    <scope>NUCLEOTIDE SEQUENCE [LARGE SCALE GENOMIC DNA]</scope>
    <source>
        <strain evidence="2 3">BLCC-M143</strain>
    </source>
</reference>
<dbReference type="Pfam" id="PF14072">
    <property type="entry name" value="DndB"/>
    <property type="match status" value="1"/>
</dbReference>
<name>A0ABT7BTX0_9CYAN</name>
<evidence type="ECO:0000313" key="2">
    <source>
        <dbReference type="EMBL" id="MDJ1181941.1"/>
    </source>
</evidence>
<dbReference type="Proteomes" id="UP001232992">
    <property type="component" value="Unassembled WGS sequence"/>
</dbReference>
<keyword evidence="3" id="KW-1185">Reference proteome</keyword>
<dbReference type="EMBL" id="JAQOSQ010000001">
    <property type="protein sequence ID" value="MDJ1181941.1"/>
    <property type="molecule type" value="Genomic_DNA"/>
</dbReference>
<accession>A0ABT7BTX0</accession>
<feature type="region of interest" description="Disordered" evidence="1">
    <location>
        <begin position="72"/>
        <end position="91"/>
    </location>
</feature>
<sequence>MATSSEANDNQNEGNSLVTPELTQAIKESIQPIMVEWYRIGQTYLAIGCEHGGRLMLQINAHAAEIPTLLRGKSVTHDGNDPSSGKNRPIDENHVKSIKDYIVERARSNNKWILGTITANVDPSKIKYQKIWGDLYVVVIFNNTSLDITDGQHRRKAIVELIESDGIERDLIADATFPINLVIEAELEQCQTDFCDMAQTLSIPQSLLVAYSGFGKDAIARFVVDRVDMFYEKTQKIKATPGSRTGHIYTINYIAQLVSCAFGGRSTNKLSEVNTRNLVEEYGQELTECLNLFFLLYAETSQFPERSRDWQRTARLTGEIAGKEKLYWKDATKFRESCILGVSVGLQILGNLLYYIRQKHDSFDEEMVKEIAQSIDWSKQGSCWKDTVVVSDGKGGSKISAGRGSVTTAVQKCLQQLDWQ</sequence>
<feature type="region of interest" description="Disordered" evidence="1">
    <location>
        <begin position="1"/>
        <end position="20"/>
    </location>
</feature>
<evidence type="ECO:0000313" key="3">
    <source>
        <dbReference type="Proteomes" id="UP001232992"/>
    </source>
</evidence>
<proteinExistence type="predicted"/>
<dbReference type="InterPro" id="IPR017642">
    <property type="entry name" value="DNA_S_mod_DndB"/>
</dbReference>
<dbReference type="CDD" id="cd16412">
    <property type="entry name" value="dndB"/>
    <property type="match status" value="1"/>
</dbReference>
<evidence type="ECO:0000256" key="1">
    <source>
        <dbReference type="SAM" id="MobiDB-lite"/>
    </source>
</evidence>
<protein>
    <submittedName>
        <fullName evidence="2">DNA sulfur modification protein DndB</fullName>
    </submittedName>
</protein>
<organism evidence="2 3">
    <name type="scientific">Roseofilum casamattae BLCC-M143</name>
    <dbReference type="NCBI Taxonomy" id="3022442"/>
    <lineage>
        <taxon>Bacteria</taxon>
        <taxon>Bacillati</taxon>
        <taxon>Cyanobacteriota</taxon>
        <taxon>Cyanophyceae</taxon>
        <taxon>Desertifilales</taxon>
        <taxon>Desertifilaceae</taxon>
        <taxon>Roseofilum</taxon>
        <taxon>Roseofilum casamattae</taxon>
    </lineage>
</organism>
<gene>
    <name evidence="2" type="ORF">PMH09_01920</name>
</gene>
<comment type="caution">
    <text evidence="2">The sequence shown here is derived from an EMBL/GenBank/DDBJ whole genome shotgun (WGS) entry which is preliminary data.</text>
</comment>